<protein>
    <submittedName>
        <fullName evidence="2">Uncharacterized protein</fullName>
    </submittedName>
</protein>
<evidence type="ECO:0000313" key="2">
    <source>
        <dbReference type="EMBL" id="MDI3423933.1"/>
    </source>
</evidence>
<keyword evidence="3" id="KW-1185">Reference proteome</keyword>
<dbReference type="EMBL" id="JASCIS010000067">
    <property type="protein sequence ID" value="MDI3423933.1"/>
    <property type="molecule type" value="Genomic_DNA"/>
</dbReference>
<proteinExistence type="predicted"/>
<reference evidence="2 3" key="1">
    <citation type="submission" date="2023-05" db="EMBL/GenBank/DDBJ databases">
        <title>Draft genome sequence of Streptomyces sp. B-S-A12 isolated from a cave soil in Thailand.</title>
        <authorList>
            <person name="Chamroensaksri N."/>
            <person name="Muangham S."/>
        </authorList>
    </citation>
    <scope>NUCLEOTIDE SEQUENCE [LARGE SCALE GENOMIC DNA]</scope>
    <source>
        <strain evidence="2 3">B-S-A12</strain>
    </source>
</reference>
<keyword evidence="1" id="KW-0732">Signal</keyword>
<name>A0ABT6T7Q5_9ACTN</name>
<feature type="chain" id="PRO_5045920437" evidence="1">
    <location>
        <begin position="28"/>
        <end position="77"/>
    </location>
</feature>
<dbReference type="Proteomes" id="UP001237105">
    <property type="component" value="Unassembled WGS sequence"/>
</dbReference>
<organism evidence="2 3">
    <name type="scientific">Streptomyces luteolus</name>
    <dbReference type="NCBI Taxonomy" id="3043615"/>
    <lineage>
        <taxon>Bacteria</taxon>
        <taxon>Bacillati</taxon>
        <taxon>Actinomycetota</taxon>
        <taxon>Actinomycetes</taxon>
        <taxon>Kitasatosporales</taxon>
        <taxon>Streptomycetaceae</taxon>
        <taxon>Streptomyces</taxon>
    </lineage>
</organism>
<evidence type="ECO:0000256" key="1">
    <source>
        <dbReference type="SAM" id="SignalP"/>
    </source>
</evidence>
<comment type="caution">
    <text evidence="2">The sequence shown here is derived from an EMBL/GenBank/DDBJ whole genome shotgun (WGS) entry which is preliminary data.</text>
</comment>
<gene>
    <name evidence="2" type="ORF">QIT00_36245</name>
</gene>
<evidence type="ECO:0000313" key="3">
    <source>
        <dbReference type="Proteomes" id="UP001237105"/>
    </source>
</evidence>
<feature type="signal peptide" evidence="1">
    <location>
        <begin position="1"/>
        <end position="27"/>
    </location>
</feature>
<dbReference type="RefSeq" id="WP_282539761.1">
    <property type="nucleotide sequence ID" value="NZ_JASCIS010000067.1"/>
</dbReference>
<sequence>MRFRTCQRAAVLLLILTALQSGTTALADGKGPGGQGAPRGQAARVDPLAPFSQGASALAGMAAPFVNAASDVMFPRR</sequence>
<accession>A0ABT6T7Q5</accession>